<proteinExistence type="predicted"/>
<evidence type="ECO:0000256" key="1">
    <source>
        <dbReference type="SAM" id="Phobius"/>
    </source>
</evidence>
<dbReference type="InterPro" id="IPR001107">
    <property type="entry name" value="Band_7"/>
</dbReference>
<evidence type="ECO:0000313" key="4">
    <source>
        <dbReference type="RefSeq" id="XP_035825226.1"/>
    </source>
</evidence>
<evidence type="ECO:0000313" key="3">
    <source>
        <dbReference type="Proteomes" id="UP000694888"/>
    </source>
</evidence>
<feature type="transmembrane region" description="Helical" evidence="1">
    <location>
        <begin position="165"/>
        <end position="192"/>
    </location>
</feature>
<dbReference type="Pfam" id="PF01145">
    <property type="entry name" value="Band_7"/>
    <property type="match status" value="1"/>
</dbReference>
<accession>A0ABM1VS34</accession>
<organism evidence="3 4">
    <name type="scientific">Aplysia californica</name>
    <name type="common">California sea hare</name>
    <dbReference type="NCBI Taxonomy" id="6500"/>
    <lineage>
        <taxon>Eukaryota</taxon>
        <taxon>Metazoa</taxon>
        <taxon>Spiralia</taxon>
        <taxon>Lophotrochozoa</taxon>
        <taxon>Mollusca</taxon>
        <taxon>Gastropoda</taxon>
        <taxon>Heterobranchia</taxon>
        <taxon>Euthyneura</taxon>
        <taxon>Tectipleura</taxon>
        <taxon>Aplysiida</taxon>
        <taxon>Aplysioidea</taxon>
        <taxon>Aplysiidae</taxon>
        <taxon>Aplysia</taxon>
    </lineage>
</organism>
<keyword evidence="1" id="KW-1133">Transmembrane helix</keyword>
<protein>
    <submittedName>
        <fullName evidence="4">Uncharacterized protein LOC101857183 isoform X1</fullName>
    </submittedName>
</protein>
<feature type="domain" description="Band 7" evidence="2">
    <location>
        <begin position="206"/>
        <end position="402"/>
    </location>
</feature>
<gene>
    <name evidence="4" type="primary">LOC101857183</name>
</gene>
<name>A0ABM1VS34_APLCA</name>
<keyword evidence="3" id="KW-1185">Reference proteome</keyword>
<reference evidence="4" key="1">
    <citation type="submission" date="2025-08" db="UniProtKB">
        <authorList>
            <consortium name="RefSeq"/>
        </authorList>
    </citation>
    <scope>IDENTIFICATION</scope>
</reference>
<sequence length="493" mass="55863">MPPFEEEALAVVDALEKTRHFVLGCPNLIIAVNHKPLLKVFGNRSLEAIPIPRLRNLKEKTLKYNAVNAGQSARSLENGGTGQGSYSCQEANVEQIELEYKIPVPNLFSRPPIGIVSVPDGQIRVEGSQTQDVDLVESGHGNGRLCSIAPSCQQRPMSQWSKTRICLVCVLTVAIGALLLFVSLFPASFVYVDYYEYALHRNSFTGKVDYSQLYGPSCNLMAPWDEMIKFKASAHHVEMTLKIMNKDFLGITLHLYLQYFLKPTEIVVLYKRYNLQYPEVMKQLIQSTVKNTAVNFSLDKYRLRRHHVEAELESRVRYVLSGDCCPSRCPNNHTSAQNTSCGPPDCLPVGQCYVGRHVELRYFQMGRVSIPDEVMDLYLRSVVLQIQVERELYLQETAVEEKKTEALVKNLLNQAREVTEAAEAKSRVILAKANADAELTVQVAYQSALVELFDRLNITAEENKLSFIYTKTLWGKRDMLFAFDYDVNRVYTP</sequence>
<keyword evidence="1" id="KW-0812">Transmembrane</keyword>
<keyword evidence="1" id="KW-0472">Membrane</keyword>
<dbReference type="Proteomes" id="UP000694888">
    <property type="component" value="Unplaced"/>
</dbReference>
<dbReference type="RefSeq" id="XP_035825226.1">
    <property type="nucleotide sequence ID" value="XM_035969333.1"/>
</dbReference>
<dbReference type="GeneID" id="101857183"/>
<evidence type="ECO:0000259" key="2">
    <source>
        <dbReference type="Pfam" id="PF01145"/>
    </source>
</evidence>